<evidence type="ECO:0000259" key="4">
    <source>
        <dbReference type="PROSITE" id="PS50804"/>
    </source>
</evidence>
<dbReference type="Ensembl" id="ENSPSMT00000007440.1">
    <property type="protein sequence ID" value="ENSPSMP00000006290.1"/>
    <property type="gene ID" value="ENSPSMG00000004745.1"/>
</dbReference>
<name>A0A8C8YVV3_PROSS</name>
<dbReference type="AlphaFoldDB" id="A0A8C8YVV3"/>
<dbReference type="SMART" id="SM00431">
    <property type="entry name" value="SCAN"/>
    <property type="match status" value="1"/>
</dbReference>
<feature type="domain" description="SCAN box" evidence="4">
    <location>
        <begin position="64"/>
        <end position="146"/>
    </location>
</feature>
<organism evidence="5 6">
    <name type="scientific">Prolemur simus</name>
    <name type="common">Greater bamboo lemur</name>
    <name type="synonym">Hapalemur simus</name>
    <dbReference type="NCBI Taxonomy" id="1328070"/>
    <lineage>
        <taxon>Eukaryota</taxon>
        <taxon>Metazoa</taxon>
        <taxon>Chordata</taxon>
        <taxon>Craniata</taxon>
        <taxon>Vertebrata</taxon>
        <taxon>Euteleostomi</taxon>
        <taxon>Mammalia</taxon>
        <taxon>Eutheria</taxon>
        <taxon>Euarchontoglires</taxon>
        <taxon>Primates</taxon>
        <taxon>Strepsirrhini</taxon>
        <taxon>Lemuriformes</taxon>
        <taxon>Lemuridae</taxon>
        <taxon>Prolemur</taxon>
    </lineage>
</organism>
<dbReference type="PANTHER" id="PTHR45935">
    <property type="entry name" value="PROTEIN ZBED8-RELATED"/>
    <property type="match status" value="1"/>
</dbReference>
<dbReference type="PANTHER" id="PTHR45935:SF15">
    <property type="entry name" value="SCAN BOX DOMAIN-CONTAINING PROTEIN"/>
    <property type="match status" value="1"/>
</dbReference>
<proteinExistence type="predicted"/>
<dbReference type="InterPro" id="IPR003309">
    <property type="entry name" value="SCAN_dom"/>
</dbReference>
<evidence type="ECO:0000256" key="1">
    <source>
        <dbReference type="ARBA" id="ARBA00023242"/>
    </source>
</evidence>
<evidence type="ECO:0000256" key="2">
    <source>
        <dbReference type="PROSITE-ProRule" id="PRU00187"/>
    </source>
</evidence>
<dbReference type="GO" id="GO:0005634">
    <property type="term" value="C:nucleus"/>
    <property type="evidence" value="ECO:0007669"/>
    <property type="project" value="UniProtKB-SubCell"/>
</dbReference>
<sequence length="161" mass="18058">VRSALGAPRRGSDAEAAAWVMAARSRDAASPLRDGLLTVKVEENSPGGREHHPPGACEGPETSRQRFRQLRYQEVAGPEEALNRLRELCRRWLRPEMHSKEQILELLVLEQFLTILPEELQSWVREHCPESGEEAVAAVRALQRALDGTSPQVRAHLRTNS</sequence>
<protein>
    <recommendedName>
        <fullName evidence="4">SCAN box domain-containing protein</fullName>
    </recommendedName>
</protein>
<reference evidence="5" key="2">
    <citation type="submission" date="2025-09" db="UniProtKB">
        <authorList>
            <consortium name="Ensembl"/>
        </authorList>
    </citation>
    <scope>IDENTIFICATION</scope>
</reference>
<evidence type="ECO:0000313" key="6">
    <source>
        <dbReference type="Proteomes" id="UP000694414"/>
    </source>
</evidence>
<dbReference type="GeneTree" id="ENSGT00940000162347"/>
<dbReference type="InterPro" id="IPR038269">
    <property type="entry name" value="SCAN_sf"/>
</dbReference>
<feature type="compositionally biased region" description="Basic and acidic residues" evidence="3">
    <location>
        <begin position="40"/>
        <end position="53"/>
    </location>
</feature>
<keyword evidence="1 2" id="KW-0539">Nucleus</keyword>
<dbReference type="PROSITE" id="PS50804">
    <property type="entry name" value="SCAN_BOX"/>
    <property type="match status" value="1"/>
</dbReference>
<feature type="region of interest" description="Disordered" evidence="3">
    <location>
        <begin position="39"/>
        <end position="64"/>
    </location>
</feature>
<evidence type="ECO:0000313" key="5">
    <source>
        <dbReference type="Ensembl" id="ENSPSMP00000006290.1"/>
    </source>
</evidence>
<dbReference type="FunFam" id="1.10.4020.10:FF:000001">
    <property type="entry name" value="zinc finger protein 263 isoform X1"/>
    <property type="match status" value="1"/>
</dbReference>
<dbReference type="Pfam" id="PF02023">
    <property type="entry name" value="SCAN"/>
    <property type="match status" value="1"/>
</dbReference>
<reference evidence="5" key="1">
    <citation type="submission" date="2025-08" db="UniProtKB">
        <authorList>
            <consortium name="Ensembl"/>
        </authorList>
    </citation>
    <scope>IDENTIFICATION</scope>
</reference>
<dbReference type="CDD" id="cd07936">
    <property type="entry name" value="SCAN"/>
    <property type="match status" value="1"/>
</dbReference>
<evidence type="ECO:0000256" key="3">
    <source>
        <dbReference type="SAM" id="MobiDB-lite"/>
    </source>
</evidence>
<accession>A0A8C8YVV3</accession>
<dbReference type="SUPFAM" id="SSF47353">
    <property type="entry name" value="Retrovirus capsid dimerization domain-like"/>
    <property type="match status" value="1"/>
</dbReference>
<dbReference type="Proteomes" id="UP000694414">
    <property type="component" value="Unplaced"/>
</dbReference>
<keyword evidence="6" id="KW-1185">Reference proteome</keyword>
<comment type="subcellular location">
    <subcellularLocation>
        <location evidence="2">Nucleus</location>
    </subcellularLocation>
</comment>
<dbReference type="Gene3D" id="1.10.4020.10">
    <property type="entry name" value="DNA breaking-rejoining enzymes"/>
    <property type="match status" value="1"/>
</dbReference>
<dbReference type="InterPro" id="IPR050916">
    <property type="entry name" value="SCAN-C2H2_zinc_finger"/>
</dbReference>